<dbReference type="PANTHER" id="PTHR11895:SF67">
    <property type="entry name" value="AMIDASE DOMAIN-CONTAINING PROTEIN"/>
    <property type="match status" value="1"/>
</dbReference>
<dbReference type="EMBL" id="JAGTXO010000017">
    <property type="protein sequence ID" value="KAG8463171.1"/>
    <property type="molecule type" value="Genomic_DNA"/>
</dbReference>
<name>A0A8J5XCT2_DIALT</name>
<accession>A0A8J5XCT2</accession>
<protein>
    <recommendedName>
        <fullName evidence="2">Amidase domain-containing protein</fullName>
    </recommendedName>
</protein>
<gene>
    <name evidence="3" type="ORF">KFE25_011168</name>
</gene>
<reference evidence="3" key="1">
    <citation type="submission" date="2021-05" db="EMBL/GenBank/DDBJ databases">
        <title>The genome of the haptophyte Pavlova lutheri (Diacronema luteri, Pavlovales) - a model for lipid biosynthesis in eukaryotic algae.</title>
        <authorList>
            <person name="Hulatt C.J."/>
            <person name="Posewitz M.C."/>
        </authorList>
    </citation>
    <scope>NUCLEOTIDE SEQUENCE</scope>
    <source>
        <strain evidence="3">NIVA-4/92</strain>
    </source>
</reference>
<keyword evidence="4" id="KW-1185">Reference proteome</keyword>
<evidence type="ECO:0000313" key="3">
    <source>
        <dbReference type="EMBL" id="KAG8463171.1"/>
    </source>
</evidence>
<dbReference type="InterPro" id="IPR000120">
    <property type="entry name" value="Amidase"/>
</dbReference>
<dbReference type="InterPro" id="IPR020556">
    <property type="entry name" value="Amidase_CS"/>
</dbReference>
<dbReference type="GO" id="GO:0003824">
    <property type="term" value="F:catalytic activity"/>
    <property type="evidence" value="ECO:0007669"/>
    <property type="project" value="InterPro"/>
</dbReference>
<dbReference type="OrthoDB" id="43145at2759"/>
<dbReference type="SUPFAM" id="SSF75304">
    <property type="entry name" value="Amidase signature (AS) enzymes"/>
    <property type="match status" value="1"/>
</dbReference>
<dbReference type="Proteomes" id="UP000751190">
    <property type="component" value="Unassembled WGS sequence"/>
</dbReference>
<comment type="caution">
    <text evidence="3">The sequence shown here is derived from an EMBL/GenBank/DDBJ whole genome shotgun (WGS) entry which is preliminary data.</text>
</comment>
<dbReference type="PROSITE" id="PS00571">
    <property type="entry name" value="AMIDASES"/>
    <property type="match status" value="1"/>
</dbReference>
<dbReference type="OMA" id="PGWHIDG"/>
<dbReference type="AlphaFoldDB" id="A0A8J5XCT2"/>
<dbReference type="InterPro" id="IPR023631">
    <property type="entry name" value="Amidase_dom"/>
</dbReference>
<evidence type="ECO:0000259" key="2">
    <source>
        <dbReference type="Pfam" id="PF01425"/>
    </source>
</evidence>
<evidence type="ECO:0000313" key="4">
    <source>
        <dbReference type="Proteomes" id="UP000751190"/>
    </source>
</evidence>
<dbReference type="PANTHER" id="PTHR11895">
    <property type="entry name" value="TRANSAMIDASE"/>
    <property type="match status" value="1"/>
</dbReference>
<organism evidence="3 4">
    <name type="scientific">Diacronema lutheri</name>
    <name type="common">Unicellular marine alga</name>
    <name type="synonym">Monochrysis lutheri</name>
    <dbReference type="NCBI Taxonomy" id="2081491"/>
    <lineage>
        <taxon>Eukaryota</taxon>
        <taxon>Haptista</taxon>
        <taxon>Haptophyta</taxon>
        <taxon>Pavlovophyceae</taxon>
        <taxon>Pavlovales</taxon>
        <taxon>Pavlovaceae</taxon>
        <taxon>Diacronema</taxon>
    </lineage>
</organism>
<dbReference type="Gene3D" id="3.90.1300.10">
    <property type="entry name" value="Amidase signature (AS) domain"/>
    <property type="match status" value="1"/>
</dbReference>
<sequence>MWPVRVPGVPRGAKNEGNACYTTVLMQSLFALNPSSGAALFAVGTAFWSVEDYARAYRDGRTTPSRVAAAVLAAAEEQLAHLVAFERPLDGAAVLAAARESDARFAAGTPRGVWDGVPVAVKASIDISGHVTTDGSYSTLRAACIDDDVSVARLRAAGCVLIGKTTMHELGCAPLGYNARDRGPLNPHAPGRYTGGSSSGSAVAVASGLVPMALGTDAGGSIRLPAAFCGVYGLSPTHGRVPYSSVGARVQTCLRLGPIATCVRDVTLAHLLLAPAAAGHPYTAQYGLAGPPPPHAAGMRAAASASDVGPLRGTRVGVMRAWFDDGVPEVVRACREALRALEALGAELVAVELPHLAVLAMAHAIIVSSEMAAVSDGAACGRAYGAMEPATRIALALGSTFSATEYLAACRLRGWALDAVRRTFAAHRLHVLATPTAPCAPPVLSAAARECGESDSGTVMALMRFIFLANLLGMPGLTMPVGYDAAGLPIGFHLLADQWDEAELLRTAHALELALARAGVPARPPAAHFADILRAAAA</sequence>
<dbReference type="InterPro" id="IPR036928">
    <property type="entry name" value="AS_sf"/>
</dbReference>
<evidence type="ECO:0000256" key="1">
    <source>
        <dbReference type="ARBA" id="ARBA00009199"/>
    </source>
</evidence>
<comment type="similarity">
    <text evidence="1">Belongs to the amidase family.</text>
</comment>
<feature type="domain" description="Amidase" evidence="2">
    <location>
        <begin position="93"/>
        <end position="505"/>
    </location>
</feature>
<proteinExistence type="inferred from homology"/>
<dbReference type="Pfam" id="PF01425">
    <property type="entry name" value="Amidase"/>
    <property type="match status" value="1"/>
</dbReference>